<sequence>MTTRATRRSQDDMKVNSDDEETPTFKFNGKIYTTYQEMVNAKRKRNQDVLEASGLLKPPQPPLYTSHMTSNKRNKNKQAQLKAPPQQPSRRSSRLSQSDKPNYKEVSTFIEHQAAVVNKKRPRTTSTESRIVSPSLAAAPAPPAANSVRSINIDTKTLVLGETGVLGQMMDHTGKEFVINESFALAAHPDDQKRLEGSRLSFNKYCGVQEFKNAIFLWINLGSKDNPVVNDFLDDARQVSWFGGSRMHDESPVIHKLLKMGQQHDEKEVGDDNKPHSDIILWCRRYQTDTKKNTPYVCFGRLTYHSHVPQSHPLKFIWNLVDYDGLKNHSDKAVRERFAAFTT</sequence>
<reference evidence="2" key="1">
    <citation type="submission" date="2021-01" db="EMBL/GenBank/DDBJ databases">
        <authorList>
            <person name="Corre E."/>
            <person name="Pelletier E."/>
            <person name="Niang G."/>
            <person name="Scheremetjew M."/>
            <person name="Finn R."/>
            <person name="Kale V."/>
            <person name="Holt S."/>
            <person name="Cochrane G."/>
            <person name="Meng A."/>
            <person name="Brown T."/>
            <person name="Cohen L."/>
        </authorList>
    </citation>
    <scope>NUCLEOTIDE SEQUENCE</scope>
    <source>
        <strain evidence="2">SM1012Den-03</strain>
    </source>
</reference>
<dbReference type="AlphaFoldDB" id="A0A7S2PPX6"/>
<name>A0A7S2PPX6_9STRA</name>
<protein>
    <submittedName>
        <fullName evidence="2">Uncharacterized protein</fullName>
    </submittedName>
</protein>
<gene>
    <name evidence="2" type="ORF">SMAR0320_LOCUS13439</name>
</gene>
<proteinExistence type="predicted"/>
<feature type="compositionally biased region" description="Basic and acidic residues" evidence="1">
    <location>
        <begin position="8"/>
        <end position="17"/>
    </location>
</feature>
<feature type="compositionally biased region" description="Low complexity" evidence="1">
    <location>
        <begin position="77"/>
        <end position="98"/>
    </location>
</feature>
<feature type="region of interest" description="Disordered" evidence="1">
    <location>
        <begin position="50"/>
        <end position="102"/>
    </location>
</feature>
<evidence type="ECO:0000256" key="1">
    <source>
        <dbReference type="SAM" id="MobiDB-lite"/>
    </source>
</evidence>
<organism evidence="2">
    <name type="scientific">Skeletonema marinoi</name>
    <dbReference type="NCBI Taxonomy" id="267567"/>
    <lineage>
        <taxon>Eukaryota</taxon>
        <taxon>Sar</taxon>
        <taxon>Stramenopiles</taxon>
        <taxon>Ochrophyta</taxon>
        <taxon>Bacillariophyta</taxon>
        <taxon>Coscinodiscophyceae</taxon>
        <taxon>Thalassiosirophycidae</taxon>
        <taxon>Thalassiosirales</taxon>
        <taxon>Skeletonemataceae</taxon>
        <taxon>Skeletonema</taxon>
        <taxon>Skeletonema marinoi-dohrnii complex</taxon>
    </lineage>
</organism>
<accession>A0A7S2PPX6</accession>
<feature type="region of interest" description="Disordered" evidence="1">
    <location>
        <begin position="1"/>
        <end position="26"/>
    </location>
</feature>
<dbReference type="EMBL" id="HBGZ01018706">
    <property type="protein sequence ID" value="CAD9610037.1"/>
    <property type="molecule type" value="Transcribed_RNA"/>
</dbReference>
<evidence type="ECO:0000313" key="2">
    <source>
        <dbReference type="EMBL" id="CAD9610037.1"/>
    </source>
</evidence>